<proteinExistence type="predicted"/>
<dbReference type="EMBL" id="MF417891">
    <property type="protein sequence ID" value="ASN69483.1"/>
    <property type="molecule type" value="Genomic_DNA"/>
</dbReference>
<name>A0A2H4J633_9CAUD</name>
<organism evidence="1">
    <name type="scientific">uncultured Caudovirales phage</name>
    <dbReference type="NCBI Taxonomy" id="2100421"/>
    <lineage>
        <taxon>Viruses</taxon>
        <taxon>Duplodnaviria</taxon>
        <taxon>Heunggongvirae</taxon>
        <taxon>Uroviricota</taxon>
        <taxon>Caudoviricetes</taxon>
        <taxon>Peduoviridae</taxon>
        <taxon>Maltschvirus</taxon>
        <taxon>Maltschvirus maltsch</taxon>
    </lineage>
</organism>
<sequence>MKETVTYLIKRNDVGDDLYITNRPSDNFPDVKYSTNRRDAKPFDGLDNSVIDMTKHTAIKKTVTETTEYEEVEYDI</sequence>
<reference evidence="1" key="1">
    <citation type="submission" date="2017-06" db="EMBL/GenBank/DDBJ databases">
        <title>Novel phages from South African skin metaviromes.</title>
        <authorList>
            <person name="van Zyl L.J."/>
            <person name="Abrahams Y."/>
            <person name="Stander E.A."/>
            <person name="Kirby B.M."/>
            <person name="Clavaud C."/>
            <person name="Farcet C."/>
            <person name="Breton L."/>
            <person name="Trindade M.I."/>
        </authorList>
    </citation>
    <scope>NUCLEOTIDE SEQUENCE</scope>
</reference>
<dbReference type="Pfam" id="PF10656">
    <property type="entry name" value="DUF2483"/>
    <property type="match status" value="1"/>
</dbReference>
<dbReference type="InterPro" id="IPR018918">
    <property type="entry name" value="DUF2483"/>
</dbReference>
<gene>
    <name evidence="1" type="ORF">10S13_19</name>
</gene>
<accession>A0A2H4J633</accession>
<evidence type="ECO:0000313" key="1">
    <source>
        <dbReference type="EMBL" id="ASN69483.1"/>
    </source>
</evidence>
<protein>
    <recommendedName>
        <fullName evidence="2">DUF2483 domain-containing protein</fullName>
    </recommendedName>
</protein>
<evidence type="ECO:0008006" key="2">
    <source>
        <dbReference type="Google" id="ProtNLM"/>
    </source>
</evidence>